<keyword evidence="1" id="KW-0472">Membrane</keyword>
<dbReference type="Proteomes" id="UP000078302">
    <property type="component" value="Unassembled WGS sequence"/>
</dbReference>
<name>A0A179BLK0_ACIFR</name>
<reference evidence="2 3" key="1">
    <citation type="submission" date="2016-04" db="EMBL/GenBank/DDBJ databases">
        <title>Acidithiobacillus ferrooxidans genome sequencing and assembly.</title>
        <authorList>
            <person name="Zhou Z."/>
        </authorList>
    </citation>
    <scope>NUCLEOTIDE SEQUENCE [LARGE SCALE GENOMIC DNA]</scope>
    <source>
        <strain evidence="2 3">BY0502</strain>
    </source>
</reference>
<dbReference type="AlphaFoldDB" id="A0A179BLK0"/>
<dbReference type="EMBL" id="LVXZ01000054">
    <property type="protein sequence ID" value="OAP92001.1"/>
    <property type="molecule type" value="Genomic_DNA"/>
</dbReference>
<comment type="caution">
    <text evidence="2">The sequence shown here is derived from an EMBL/GenBank/DDBJ whole genome shotgun (WGS) entry which is preliminary data.</text>
</comment>
<keyword evidence="3" id="KW-1185">Reference proteome</keyword>
<accession>A0A179BLK0</accession>
<evidence type="ECO:0000256" key="1">
    <source>
        <dbReference type="SAM" id="Phobius"/>
    </source>
</evidence>
<protein>
    <submittedName>
        <fullName evidence="2">Uncharacterized protein</fullName>
    </submittedName>
</protein>
<gene>
    <name evidence="2" type="ORF">A4H96_05155</name>
</gene>
<sequence>MSAPSLIGDLTEGVFILGGIFLLWYRIGGIVSHHRREKARKAGYDWAMTHPLAAFQMAISAGQETYSKGTHPLPSTLLYAFLEGYHAARQDQQHLIGTR</sequence>
<evidence type="ECO:0000313" key="3">
    <source>
        <dbReference type="Proteomes" id="UP000078302"/>
    </source>
</evidence>
<keyword evidence="1" id="KW-0812">Transmembrane</keyword>
<keyword evidence="1" id="KW-1133">Transmembrane helix</keyword>
<dbReference type="OrthoDB" id="5297706at2"/>
<proteinExistence type="predicted"/>
<evidence type="ECO:0000313" key="2">
    <source>
        <dbReference type="EMBL" id="OAP92001.1"/>
    </source>
</evidence>
<organism evidence="2 3">
    <name type="scientific">Acidithiobacillus ferrooxidans</name>
    <name type="common">Thiobacillus ferrooxidans</name>
    <dbReference type="NCBI Taxonomy" id="920"/>
    <lineage>
        <taxon>Bacteria</taxon>
        <taxon>Pseudomonadati</taxon>
        <taxon>Pseudomonadota</taxon>
        <taxon>Acidithiobacillia</taxon>
        <taxon>Acidithiobacillales</taxon>
        <taxon>Acidithiobacillaceae</taxon>
        <taxon>Acidithiobacillus</taxon>
    </lineage>
</organism>
<feature type="transmembrane region" description="Helical" evidence="1">
    <location>
        <begin position="13"/>
        <end position="31"/>
    </location>
</feature>